<dbReference type="SMART" id="SM00073">
    <property type="entry name" value="HPT"/>
    <property type="match status" value="1"/>
</dbReference>
<sequence>MAFEPDNELLQDFLIEAGELLDALDTQLIGLEQAPSDKNLLNAIFRAFHTIKGGAGFLEVLPLVEVCHRAEDTFNLLRNGELTVTPALMDVMLRVLDALKGMFDSLRAGQLPPSVGPEFLKEIELLATSQSAAPASAPAAPEAPAPEPAAPVAENSVDDEFEKMLSDLDAAEKAQAPAASSSDASSETSDLITDEEFESLLDQLHGKGTFKPQIATAAPEPQIPADIAQGASEDITDEEFERVLDALYGKGQGPTAAPPKAQSAPPEATPVAKPVKPAAETVEKPAAKPAETNQAVPPAMDKPKTAAVAAGESAKGETTVRVDTERLDFIMNLVGELVLVRNRMNTLKLSFENEEVTQVIATLDMVTSDLQGAVMKTRMQPVKKVFGRFPRVVRDTARMLGKEVELVLEGEETDLDKNLVEALADPLIHLVRNSVDHGIEMPDVRIASGKPAQGTVILSAAQEGDHIRLSISDDGAGMDAEVLRRKSIEKGLLTEDAASRLTEQECFELILLPGFSTKEQISDISGRGVGMDVVKTAITRLSGLISIDSVLGVGTTINIKVPLTLAILPTLMVVVSGRKYAIPLGIVSEIFEMADKEINVVDGQATIIVRDRALPLYRLNHWLALPGETVTSRATSDLVVMVQVGAQLIALVVDSVIGQEEVVIKPLGELLHNVGGFAGATITGDGHIALILDLPGLMRRNISQRYKPKLKVVA</sequence>
<dbReference type="Gene3D" id="2.30.30.40">
    <property type="entry name" value="SH3 Domains"/>
    <property type="match status" value="1"/>
</dbReference>
<dbReference type="SUPFAM" id="SSF55874">
    <property type="entry name" value="ATPase domain of HSP90 chaperone/DNA topoisomerase II/histidine kinase"/>
    <property type="match status" value="1"/>
</dbReference>
<dbReference type="SUPFAM" id="SSF50341">
    <property type="entry name" value="CheW-like"/>
    <property type="match status" value="1"/>
</dbReference>
<dbReference type="GO" id="GO:0000155">
    <property type="term" value="F:phosphorelay sensor kinase activity"/>
    <property type="evidence" value="ECO:0007669"/>
    <property type="project" value="InterPro"/>
</dbReference>
<evidence type="ECO:0000256" key="2">
    <source>
        <dbReference type="ARBA" id="ARBA00012438"/>
    </source>
</evidence>
<dbReference type="EC" id="2.7.13.3" evidence="2"/>
<keyword evidence="4 9" id="KW-0597">Phosphoprotein</keyword>
<dbReference type="PANTHER" id="PTHR43395">
    <property type="entry name" value="SENSOR HISTIDINE KINASE CHEA"/>
    <property type="match status" value="1"/>
</dbReference>
<name>A0A191ZFH9_9GAMM</name>
<reference evidence="14 15" key="1">
    <citation type="submission" date="2016-06" db="EMBL/GenBank/DDBJ databases">
        <title>Insight into the functional genes involving in sulfur oxidation in Pearl River water.</title>
        <authorList>
            <person name="Luo J."/>
            <person name="Tan X."/>
            <person name="Lin W."/>
        </authorList>
    </citation>
    <scope>NUCLEOTIDE SEQUENCE [LARGE SCALE GENOMIC DNA]</scope>
    <source>
        <strain evidence="14 15">LS2</strain>
    </source>
</reference>
<keyword evidence="5" id="KW-0808">Transferase</keyword>
<dbReference type="FunFam" id="1.20.120.160:FF:000008">
    <property type="entry name" value="Chemotaxis sensor histidine kinase CheA"/>
    <property type="match status" value="1"/>
</dbReference>
<dbReference type="RefSeq" id="WP_066098811.1">
    <property type="nucleotide sequence ID" value="NZ_CP016027.1"/>
</dbReference>
<evidence type="ECO:0000259" key="12">
    <source>
        <dbReference type="PROSITE" id="PS50851"/>
    </source>
</evidence>
<evidence type="ECO:0000256" key="7">
    <source>
        <dbReference type="ARBA" id="ARBA00023012"/>
    </source>
</evidence>
<feature type="domain" description="CheW-like" evidence="12">
    <location>
        <begin position="567"/>
        <end position="703"/>
    </location>
</feature>
<dbReference type="Proteomes" id="UP000078596">
    <property type="component" value="Chromosome"/>
</dbReference>
<dbReference type="OrthoDB" id="9803176at2"/>
<evidence type="ECO:0000256" key="5">
    <source>
        <dbReference type="ARBA" id="ARBA00022679"/>
    </source>
</evidence>
<dbReference type="PROSITE" id="PS50109">
    <property type="entry name" value="HIS_KIN"/>
    <property type="match status" value="1"/>
</dbReference>
<dbReference type="Gene3D" id="1.10.287.560">
    <property type="entry name" value="Histidine kinase CheA-like, homodimeric domain"/>
    <property type="match status" value="1"/>
</dbReference>
<evidence type="ECO:0000259" key="11">
    <source>
        <dbReference type="PROSITE" id="PS50109"/>
    </source>
</evidence>
<dbReference type="InterPro" id="IPR004358">
    <property type="entry name" value="Sig_transdc_His_kin-like_C"/>
</dbReference>
<dbReference type="InterPro" id="IPR002545">
    <property type="entry name" value="CheW-lke_dom"/>
</dbReference>
<evidence type="ECO:0000256" key="6">
    <source>
        <dbReference type="ARBA" id="ARBA00022777"/>
    </source>
</evidence>
<dbReference type="Pfam" id="PF01627">
    <property type="entry name" value="Hpt"/>
    <property type="match status" value="1"/>
</dbReference>
<dbReference type="Pfam" id="PF02518">
    <property type="entry name" value="HATPase_c"/>
    <property type="match status" value="1"/>
</dbReference>
<dbReference type="SUPFAM" id="SSF47226">
    <property type="entry name" value="Histidine-containing phosphotransfer domain, HPT domain"/>
    <property type="match status" value="1"/>
</dbReference>
<dbReference type="CDD" id="cd00088">
    <property type="entry name" value="HPT"/>
    <property type="match status" value="1"/>
</dbReference>
<protein>
    <recommendedName>
        <fullName evidence="3">Chemotaxis protein CheA</fullName>
        <ecNumber evidence="2">2.7.13.3</ecNumber>
    </recommendedName>
</protein>
<dbReference type="InterPro" id="IPR036097">
    <property type="entry name" value="HisK_dim/P_sf"/>
</dbReference>
<dbReference type="SMART" id="SM01231">
    <property type="entry name" value="H-kinase_dim"/>
    <property type="match status" value="1"/>
</dbReference>
<dbReference type="InterPro" id="IPR037006">
    <property type="entry name" value="CheA-like_homodim_sf"/>
</dbReference>
<dbReference type="PANTHER" id="PTHR43395:SF1">
    <property type="entry name" value="CHEMOTAXIS PROTEIN CHEA"/>
    <property type="match status" value="1"/>
</dbReference>
<dbReference type="FunFam" id="3.30.565.10:FF:000016">
    <property type="entry name" value="Chemotaxis protein CheA, putative"/>
    <property type="match status" value="1"/>
</dbReference>
<dbReference type="Pfam" id="PF01584">
    <property type="entry name" value="CheW"/>
    <property type="match status" value="1"/>
</dbReference>
<dbReference type="SMART" id="SM00387">
    <property type="entry name" value="HATPase_c"/>
    <property type="match status" value="1"/>
</dbReference>
<dbReference type="InterPro" id="IPR051315">
    <property type="entry name" value="Bact_Chemotaxis_CheA"/>
</dbReference>
<dbReference type="Gene3D" id="1.20.120.160">
    <property type="entry name" value="HPT domain"/>
    <property type="match status" value="1"/>
</dbReference>
<dbReference type="InterPro" id="IPR003594">
    <property type="entry name" value="HATPase_dom"/>
</dbReference>
<dbReference type="PROSITE" id="PS50894">
    <property type="entry name" value="HPT"/>
    <property type="match status" value="1"/>
</dbReference>
<organism evidence="14 15">
    <name type="scientific">Halothiobacillus diazotrophicus</name>
    <dbReference type="NCBI Taxonomy" id="1860122"/>
    <lineage>
        <taxon>Bacteria</taxon>
        <taxon>Pseudomonadati</taxon>
        <taxon>Pseudomonadota</taxon>
        <taxon>Gammaproteobacteria</taxon>
        <taxon>Chromatiales</taxon>
        <taxon>Halothiobacillaceae</taxon>
        <taxon>Halothiobacillus</taxon>
    </lineage>
</organism>
<evidence type="ECO:0000256" key="10">
    <source>
        <dbReference type="SAM" id="MobiDB-lite"/>
    </source>
</evidence>
<dbReference type="PROSITE" id="PS50851">
    <property type="entry name" value="CHEW"/>
    <property type="match status" value="1"/>
</dbReference>
<feature type="compositionally biased region" description="Low complexity" evidence="10">
    <location>
        <begin position="131"/>
        <end position="140"/>
    </location>
</feature>
<feature type="compositionally biased region" description="Low complexity" evidence="10">
    <location>
        <begin position="173"/>
        <end position="186"/>
    </location>
</feature>
<dbReference type="InterPro" id="IPR036890">
    <property type="entry name" value="HATPase_C_sf"/>
</dbReference>
<dbReference type="FunFam" id="2.30.30.40:FF:000048">
    <property type="entry name" value="Chemotaxis protein CheA, putative"/>
    <property type="match status" value="1"/>
</dbReference>
<dbReference type="PRINTS" id="PR00344">
    <property type="entry name" value="BCTRLSENSOR"/>
</dbReference>
<evidence type="ECO:0000256" key="3">
    <source>
        <dbReference type="ARBA" id="ARBA00021495"/>
    </source>
</evidence>
<dbReference type="Gene3D" id="3.30.565.10">
    <property type="entry name" value="Histidine kinase-like ATPase, C-terminal domain"/>
    <property type="match status" value="1"/>
</dbReference>
<feature type="region of interest" description="Disordered" evidence="10">
    <location>
        <begin position="249"/>
        <end position="301"/>
    </location>
</feature>
<comment type="function">
    <text evidence="8">Involved in the transmission of sensory signals from the chemoreceptors to the flagellar motors. CheA is autophosphorylated; it can transfer its phosphate group to either CheB or CheY.</text>
</comment>
<proteinExistence type="predicted"/>
<feature type="domain" description="HPt" evidence="13">
    <location>
        <begin position="2"/>
        <end position="106"/>
    </location>
</feature>
<evidence type="ECO:0000256" key="4">
    <source>
        <dbReference type="ARBA" id="ARBA00022553"/>
    </source>
</evidence>
<dbReference type="Pfam" id="PF02895">
    <property type="entry name" value="H-kinase_dim"/>
    <property type="match status" value="1"/>
</dbReference>
<evidence type="ECO:0000256" key="8">
    <source>
        <dbReference type="ARBA" id="ARBA00035100"/>
    </source>
</evidence>
<dbReference type="SMART" id="SM00260">
    <property type="entry name" value="CheW"/>
    <property type="match status" value="1"/>
</dbReference>
<dbReference type="KEGG" id="haz:A9404_03790"/>
<dbReference type="InterPro" id="IPR036641">
    <property type="entry name" value="HPT_dom_sf"/>
</dbReference>
<dbReference type="InterPro" id="IPR036061">
    <property type="entry name" value="CheW-like_dom_sf"/>
</dbReference>
<dbReference type="EMBL" id="CP016027">
    <property type="protein sequence ID" value="ANJ66615.1"/>
    <property type="molecule type" value="Genomic_DNA"/>
</dbReference>
<keyword evidence="6" id="KW-0418">Kinase</keyword>
<dbReference type="InterPro" id="IPR004105">
    <property type="entry name" value="CheA-like_dim"/>
</dbReference>
<dbReference type="CDD" id="cd16916">
    <property type="entry name" value="HATPase_CheA-like"/>
    <property type="match status" value="1"/>
</dbReference>
<keyword evidence="15" id="KW-1185">Reference proteome</keyword>
<dbReference type="STRING" id="1860122.A9404_03790"/>
<evidence type="ECO:0000313" key="14">
    <source>
        <dbReference type="EMBL" id="ANJ66615.1"/>
    </source>
</evidence>
<accession>A0A191ZFH9</accession>
<feature type="domain" description="Histidine kinase" evidence="11">
    <location>
        <begin position="352"/>
        <end position="565"/>
    </location>
</feature>
<feature type="modified residue" description="Phosphohistidine" evidence="9">
    <location>
        <position position="49"/>
    </location>
</feature>
<comment type="catalytic activity">
    <reaction evidence="1">
        <text>ATP + protein L-histidine = ADP + protein N-phospho-L-histidine.</text>
        <dbReference type="EC" id="2.7.13.3"/>
    </reaction>
</comment>
<dbReference type="CDD" id="cd00731">
    <property type="entry name" value="CheA_reg"/>
    <property type="match status" value="1"/>
</dbReference>
<keyword evidence="7" id="KW-0902">Two-component regulatory system</keyword>
<dbReference type="InterPro" id="IPR008207">
    <property type="entry name" value="Sig_transdc_His_kin_Hpt_dom"/>
</dbReference>
<evidence type="ECO:0000313" key="15">
    <source>
        <dbReference type="Proteomes" id="UP000078596"/>
    </source>
</evidence>
<evidence type="ECO:0000256" key="9">
    <source>
        <dbReference type="PROSITE-ProRule" id="PRU00110"/>
    </source>
</evidence>
<evidence type="ECO:0000256" key="1">
    <source>
        <dbReference type="ARBA" id="ARBA00000085"/>
    </source>
</evidence>
<dbReference type="GO" id="GO:0006935">
    <property type="term" value="P:chemotaxis"/>
    <property type="evidence" value="ECO:0007669"/>
    <property type="project" value="InterPro"/>
</dbReference>
<dbReference type="InterPro" id="IPR005467">
    <property type="entry name" value="His_kinase_dom"/>
</dbReference>
<feature type="region of interest" description="Disordered" evidence="10">
    <location>
        <begin position="171"/>
        <end position="190"/>
    </location>
</feature>
<feature type="compositionally biased region" description="Low complexity" evidence="10">
    <location>
        <begin position="264"/>
        <end position="280"/>
    </location>
</feature>
<dbReference type="GO" id="GO:0005737">
    <property type="term" value="C:cytoplasm"/>
    <property type="evidence" value="ECO:0007669"/>
    <property type="project" value="InterPro"/>
</dbReference>
<dbReference type="SUPFAM" id="SSF47384">
    <property type="entry name" value="Homodimeric domain of signal transducing histidine kinase"/>
    <property type="match status" value="1"/>
</dbReference>
<feature type="region of interest" description="Disordered" evidence="10">
    <location>
        <begin position="131"/>
        <end position="153"/>
    </location>
</feature>
<evidence type="ECO:0000259" key="13">
    <source>
        <dbReference type="PROSITE" id="PS50894"/>
    </source>
</evidence>
<gene>
    <name evidence="14" type="ORF">A9404_03790</name>
</gene>
<dbReference type="AlphaFoldDB" id="A0A191ZFH9"/>